<dbReference type="GO" id="GO:0005634">
    <property type="term" value="C:nucleus"/>
    <property type="evidence" value="ECO:0007669"/>
    <property type="project" value="UniProtKB-SubCell"/>
</dbReference>
<dbReference type="InParanoid" id="A0A674NWK0"/>
<dbReference type="OMA" id="VHICSAS"/>
<feature type="transmembrane region" description="Helical" evidence="4">
    <location>
        <begin position="20"/>
        <end position="41"/>
    </location>
</feature>
<keyword evidence="7" id="KW-1185">Reference proteome</keyword>
<keyword evidence="4" id="KW-0812">Transmembrane</keyword>
<dbReference type="InterPro" id="IPR050548">
    <property type="entry name" value="PcG_chromatin_remod_factors"/>
</dbReference>
<feature type="domain" description="SLED" evidence="5">
    <location>
        <begin position="37"/>
        <end position="143"/>
    </location>
</feature>
<dbReference type="GO" id="GO:0042393">
    <property type="term" value="F:histone binding"/>
    <property type="evidence" value="ECO:0007669"/>
    <property type="project" value="TreeGrafter"/>
</dbReference>
<protein>
    <recommendedName>
        <fullName evidence="5">SLED domain-containing protein</fullName>
    </recommendedName>
</protein>
<keyword evidence="4" id="KW-1133">Transmembrane helix</keyword>
<keyword evidence="4" id="KW-0472">Membrane</keyword>
<evidence type="ECO:0000313" key="7">
    <source>
        <dbReference type="Proteomes" id="UP000005226"/>
    </source>
</evidence>
<evidence type="ECO:0000256" key="4">
    <source>
        <dbReference type="SAM" id="Phobius"/>
    </source>
</evidence>
<name>A0A674NWK0_TAKRU</name>
<dbReference type="AlphaFoldDB" id="A0A674NWK0"/>
<reference evidence="6" key="2">
    <citation type="submission" date="2025-08" db="UniProtKB">
        <authorList>
            <consortium name="Ensembl"/>
        </authorList>
    </citation>
    <scope>IDENTIFICATION</scope>
</reference>
<reference evidence="6" key="3">
    <citation type="submission" date="2025-09" db="UniProtKB">
        <authorList>
            <consortium name="Ensembl"/>
        </authorList>
    </citation>
    <scope>IDENTIFICATION</scope>
</reference>
<dbReference type="GO" id="GO:0003682">
    <property type="term" value="F:chromatin binding"/>
    <property type="evidence" value="ECO:0007669"/>
    <property type="project" value="TreeGrafter"/>
</dbReference>
<reference evidence="6 7" key="1">
    <citation type="journal article" date="2011" name="Genome Biol. Evol.">
        <title>Integration of the genetic map and genome assembly of fugu facilitates insights into distinct features of genome evolution in teleosts and mammals.</title>
        <authorList>
            <person name="Kai W."/>
            <person name="Kikuchi K."/>
            <person name="Tohari S."/>
            <person name="Chew A.K."/>
            <person name="Tay A."/>
            <person name="Fujiwara A."/>
            <person name="Hosoya S."/>
            <person name="Suetake H."/>
            <person name="Naruse K."/>
            <person name="Brenner S."/>
            <person name="Suzuki Y."/>
            <person name="Venkatesh B."/>
        </authorList>
    </citation>
    <scope>NUCLEOTIDE SEQUENCE [LARGE SCALE GENOMIC DNA]</scope>
</reference>
<organism evidence="6 7">
    <name type="scientific">Takifugu rubripes</name>
    <name type="common">Japanese pufferfish</name>
    <name type="synonym">Fugu rubripes</name>
    <dbReference type="NCBI Taxonomy" id="31033"/>
    <lineage>
        <taxon>Eukaryota</taxon>
        <taxon>Metazoa</taxon>
        <taxon>Chordata</taxon>
        <taxon>Craniata</taxon>
        <taxon>Vertebrata</taxon>
        <taxon>Euteleostomi</taxon>
        <taxon>Actinopterygii</taxon>
        <taxon>Neopterygii</taxon>
        <taxon>Teleostei</taxon>
        <taxon>Neoteleostei</taxon>
        <taxon>Acanthomorphata</taxon>
        <taxon>Eupercaria</taxon>
        <taxon>Tetraodontiformes</taxon>
        <taxon>Tetradontoidea</taxon>
        <taxon>Tetraodontidae</taxon>
        <taxon>Takifugu</taxon>
    </lineage>
</organism>
<evidence type="ECO:0000256" key="3">
    <source>
        <dbReference type="ARBA" id="ARBA00023242"/>
    </source>
</evidence>
<evidence type="ECO:0000256" key="2">
    <source>
        <dbReference type="ARBA" id="ARBA00022491"/>
    </source>
</evidence>
<accession>A0A674NWK0</accession>
<dbReference type="Proteomes" id="UP000005226">
    <property type="component" value="Chromosome 7"/>
</dbReference>
<dbReference type="Gene3D" id="3.90.1150.190">
    <property type="entry name" value="SLED domain"/>
    <property type="match status" value="1"/>
</dbReference>
<dbReference type="PANTHER" id="PTHR12247">
    <property type="entry name" value="POLYCOMB GROUP PROTEIN"/>
    <property type="match status" value="1"/>
</dbReference>
<proteinExistence type="predicted"/>
<dbReference type="GO" id="GO:0045892">
    <property type="term" value="P:negative regulation of DNA-templated transcription"/>
    <property type="evidence" value="ECO:0007669"/>
    <property type="project" value="TreeGrafter"/>
</dbReference>
<keyword evidence="2" id="KW-0678">Repressor</keyword>
<evidence type="ECO:0000259" key="5">
    <source>
        <dbReference type="Pfam" id="PF12140"/>
    </source>
</evidence>
<evidence type="ECO:0000256" key="1">
    <source>
        <dbReference type="ARBA" id="ARBA00004123"/>
    </source>
</evidence>
<dbReference type="InterPro" id="IPR021987">
    <property type="entry name" value="SLED"/>
</dbReference>
<dbReference type="InterPro" id="IPR038348">
    <property type="entry name" value="SLED_sf"/>
</dbReference>
<comment type="subcellular location">
    <subcellularLocation>
        <location evidence="1">Nucleus</location>
    </subcellularLocation>
</comment>
<dbReference type="Ensembl" id="ENSTRUT00000062279.1">
    <property type="protein sequence ID" value="ENSTRUP00000077306.1"/>
    <property type="gene ID" value="ENSTRUG00000028077.1"/>
</dbReference>
<dbReference type="PANTHER" id="PTHR12247:SF68">
    <property type="entry name" value="POLYCOMB PROTEIN SCMH1"/>
    <property type="match status" value="1"/>
</dbReference>
<keyword evidence="3" id="KW-0539">Nucleus</keyword>
<evidence type="ECO:0000313" key="6">
    <source>
        <dbReference type="Ensembl" id="ENSTRUP00000077306.1"/>
    </source>
</evidence>
<sequence length="164" mass="17488">PVPVLVPVPAPVPVPVLVPVPAPAPVLVPFWVLCPLVCVYLNKFGKVGPHLDQQRIQQLPDHFGPGGASSVLQQCVQAFVDSAYHQATAFGCLRSGQGGGIISAYFDQQQHTLTLPTVSSVTYALRFLEKLCHSLQCDPLFCSQPVARGGVHSESRAHTPGECS</sequence>
<dbReference type="GeneTree" id="ENSGT00940000157999"/>
<dbReference type="Pfam" id="PF12140">
    <property type="entry name" value="SLED"/>
    <property type="match status" value="1"/>
</dbReference>